<feature type="domain" description="Tc1-like transposase DDE" evidence="1">
    <location>
        <begin position="65"/>
        <end position="139"/>
    </location>
</feature>
<dbReference type="OrthoDB" id="4843387at2759"/>
<accession>A0A813SC94</accession>
<evidence type="ECO:0000313" key="3">
    <source>
        <dbReference type="Proteomes" id="UP000663879"/>
    </source>
</evidence>
<dbReference type="EMBL" id="CAJNOC010000698">
    <property type="protein sequence ID" value="CAF0793151.1"/>
    <property type="molecule type" value="Genomic_DNA"/>
</dbReference>
<dbReference type="InterPro" id="IPR038717">
    <property type="entry name" value="Tc1-like_DDE_dom"/>
</dbReference>
<evidence type="ECO:0000313" key="2">
    <source>
        <dbReference type="EMBL" id="CAF0793151.1"/>
    </source>
</evidence>
<reference evidence="2" key="1">
    <citation type="submission" date="2021-02" db="EMBL/GenBank/DDBJ databases">
        <authorList>
            <person name="Nowell W R."/>
        </authorList>
    </citation>
    <scope>NUCLEOTIDE SEQUENCE</scope>
    <source>
        <strain evidence="2">Ploen Becks lab</strain>
    </source>
</reference>
<keyword evidence="3" id="KW-1185">Reference proteome</keyword>
<gene>
    <name evidence="2" type="ORF">OXX778_LOCUS6075</name>
</gene>
<proteinExistence type="predicted"/>
<comment type="caution">
    <text evidence="2">The sequence shown here is derived from an EMBL/GenBank/DDBJ whole genome shotgun (WGS) entry which is preliminary data.</text>
</comment>
<dbReference type="Gene3D" id="3.30.420.10">
    <property type="entry name" value="Ribonuclease H-like superfamily/Ribonuclease H"/>
    <property type="match status" value="1"/>
</dbReference>
<evidence type="ECO:0000259" key="1">
    <source>
        <dbReference type="Pfam" id="PF13358"/>
    </source>
</evidence>
<dbReference type="AlphaFoldDB" id="A0A813SC94"/>
<protein>
    <recommendedName>
        <fullName evidence="1">Tc1-like transposase DDE domain-containing protein</fullName>
    </recommendedName>
</protein>
<sequence>MVKSLPLSKSRQVLFSDEMNTEADNRKNRISKHLTTAEKYNQDCIIKNTKQGNYYSKPEILNSNLIESIKKLRQNQPFIFQQENEPCHIAKKVVEWFAEKKIECLKWSANSPDLNCIENLLSWLDRELAKVRPRSPDELKSHLV</sequence>
<dbReference type="Proteomes" id="UP000663879">
    <property type="component" value="Unassembled WGS sequence"/>
</dbReference>
<dbReference type="InterPro" id="IPR036397">
    <property type="entry name" value="RNaseH_sf"/>
</dbReference>
<organism evidence="2 3">
    <name type="scientific">Brachionus calyciflorus</name>
    <dbReference type="NCBI Taxonomy" id="104777"/>
    <lineage>
        <taxon>Eukaryota</taxon>
        <taxon>Metazoa</taxon>
        <taxon>Spiralia</taxon>
        <taxon>Gnathifera</taxon>
        <taxon>Rotifera</taxon>
        <taxon>Eurotatoria</taxon>
        <taxon>Monogononta</taxon>
        <taxon>Pseudotrocha</taxon>
        <taxon>Ploima</taxon>
        <taxon>Brachionidae</taxon>
        <taxon>Brachionus</taxon>
    </lineage>
</organism>
<dbReference type="GO" id="GO:0003676">
    <property type="term" value="F:nucleic acid binding"/>
    <property type="evidence" value="ECO:0007669"/>
    <property type="project" value="InterPro"/>
</dbReference>
<name>A0A813SC94_9BILA</name>
<dbReference type="Pfam" id="PF13358">
    <property type="entry name" value="DDE_3"/>
    <property type="match status" value="1"/>
</dbReference>